<organism evidence="3">
    <name type="scientific">Gongylonema pulchrum</name>
    <dbReference type="NCBI Taxonomy" id="637853"/>
    <lineage>
        <taxon>Eukaryota</taxon>
        <taxon>Metazoa</taxon>
        <taxon>Ecdysozoa</taxon>
        <taxon>Nematoda</taxon>
        <taxon>Chromadorea</taxon>
        <taxon>Rhabditida</taxon>
        <taxon>Spirurina</taxon>
        <taxon>Spiruromorpha</taxon>
        <taxon>Spiruroidea</taxon>
        <taxon>Gongylonematidae</taxon>
        <taxon>Gongylonema</taxon>
    </lineage>
</organism>
<sequence length="162" mass="17694">MIVFRARNINKLSDIVAVDDIEYSSKESQASVTRPRAFASPRADAVLDGSPEKLANEQANVGICHPVHCTFTDSQCAWSLENAWKKLDGNLAFDTEGEGSASSGYFLVPTGASLEMDVWMRSANVVVVSVFENDRQCLLARMSYSSASISSCTEAVVQPRFF</sequence>
<dbReference type="EMBL" id="UYRT01093656">
    <property type="protein sequence ID" value="VDN39071.1"/>
    <property type="molecule type" value="Genomic_DNA"/>
</dbReference>
<proteinExistence type="predicted"/>
<evidence type="ECO:0000313" key="2">
    <source>
        <dbReference type="Proteomes" id="UP000271098"/>
    </source>
</evidence>
<dbReference type="Proteomes" id="UP000271098">
    <property type="component" value="Unassembled WGS sequence"/>
</dbReference>
<reference evidence="3" key="1">
    <citation type="submission" date="2016-06" db="UniProtKB">
        <authorList>
            <consortium name="WormBaseParasite"/>
        </authorList>
    </citation>
    <scope>IDENTIFICATION</scope>
</reference>
<reference evidence="1 2" key="2">
    <citation type="submission" date="2018-11" db="EMBL/GenBank/DDBJ databases">
        <authorList>
            <consortium name="Pathogen Informatics"/>
        </authorList>
    </citation>
    <scope>NUCLEOTIDE SEQUENCE [LARGE SCALE GENOMIC DNA]</scope>
</reference>
<dbReference type="OrthoDB" id="5807587at2759"/>
<evidence type="ECO:0000313" key="3">
    <source>
        <dbReference type="WBParaSite" id="GPUH_0002188801-mRNA-1"/>
    </source>
</evidence>
<dbReference type="AlphaFoldDB" id="A0A183ELM0"/>
<keyword evidence="2" id="KW-1185">Reference proteome</keyword>
<dbReference type="WBParaSite" id="GPUH_0002188801-mRNA-1">
    <property type="protein sequence ID" value="GPUH_0002188801-mRNA-1"/>
    <property type="gene ID" value="GPUH_0002188801"/>
</dbReference>
<evidence type="ECO:0000313" key="1">
    <source>
        <dbReference type="EMBL" id="VDN39071.1"/>
    </source>
</evidence>
<protein>
    <submittedName>
        <fullName evidence="3">MAM domain-containing protein</fullName>
    </submittedName>
</protein>
<gene>
    <name evidence="1" type="ORF">GPUH_LOCUS21860</name>
</gene>
<name>A0A183ELM0_9BILA</name>
<accession>A0A183ELM0</accession>